<dbReference type="EnsemblPlants" id="OMERI03G22210.1">
    <property type="protein sequence ID" value="OMERI03G22210.1"/>
    <property type="gene ID" value="OMERI03G22210"/>
</dbReference>
<protein>
    <submittedName>
        <fullName evidence="2">Uncharacterized protein</fullName>
    </submittedName>
</protein>
<dbReference type="Proteomes" id="UP000008021">
    <property type="component" value="Chromosome 3"/>
</dbReference>
<feature type="region of interest" description="Disordered" evidence="1">
    <location>
        <begin position="105"/>
        <end position="124"/>
    </location>
</feature>
<name>A0A0E0D390_9ORYZ</name>
<dbReference type="AlphaFoldDB" id="A0A0E0D390"/>
<dbReference type="HOGENOM" id="CLU_164326_0_0_1"/>
<organism evidence="2">
    <name type="scientific">Oryza meridionalis</name>
    <dbReference type="NCBI Taxonomy" id="40149"/>
    <lineage>
        <taxon>Eukaryota</taxon>
        <taxon>Viridiplantae</taxon>
        <taxon>Streptophyta</taxon>
        <taxon>Embryophyta</taxon>
        <taxon>Tracheophyta</taxon>
        <taxon>Spermatophyta</taxon>
        <taxon>Magnoliopsida</taxon>
        <taxon>Liliopsida</taxon>
        <taxon>Poales</taxon>
        <taxon>Poaceae</taxon>
        <taxon>BOP clade</taxon>
        <taxon>Oryzoideae</taxon>
        <taxon>Oryzeae</taxon>
        <taxon>Oryzinae</taxon>
        <taxon>Oryza</taxon>
    </lineage>
</organism>
<evidence type="ECO:0000313" key="2">
    <source>
        <dbReference type="EnsemblPlants" id="OMERI03G22210.1"/>
    </source>
</evidence>
<reference evidence="2" key="1">
    <citation type="submission" date="2015-04" db="UniProtKB">
        <authorList>
            <consortium name="EnsemblPlants"/>
        </authorList>
    </citation>
    <scope>IDENTIFICATION</scope>
</reference>
<sequence>MAPPWMLRPAAAAAARAIQRCYHADGAPPRKLRGPRFSPLNRHNHEVNALLEEVKNTPVNMISDDLMLRTVRHSILARQEILVQNIVRSWVVAAAVLTGYSWGYNRAAESSTGGSETPKDHEGK</sequence>
<proteinExistence type="predicted"/>
<keyword evidence="3" id="KW-1185">Reference proteome</keyword>
<accession>A0A0E0D390</accession>
<reference evidence="2" key="2">
    <citation type="submission" date="2018-05" db="EMBL/GenBank/DDBJ databases">
        <title>OmerRS3 (Oryza meridionalis Reference Sequence Version 3).</title>
        <authorList>
            <person name="Zhang J."/>
            <person name="Kudrna D."/>
            <person name="Lee S."/>
            <person name="Talag J."/>
            <person name="Welchert J."/>
            <person name="Wing R.A."/>
        </authorList>
    </citation>
    <scope>NUCLEOTIDE SEQUENCE [LARGE SCALE GENOMIC DNA]</scope>
    <source>
        <strain evidence="2">cv. OR44</strain>
    </source>
</reference>
<evidence type="ECO:0000313" key="3">
    <source>
        <dbReference type="Proteomes" id="UP000008021"/>
    </source>
</evidence>
<evidence type="ECO:0000256" key="1">
    <source>
        <dbReference type="SAM" id="MobiDB-lite"/>
    </source>
</evidence>
<dbReference type="Gramene" id="OMERI03G22210.1">
    <property type="protein sequence ID" value="OMERI03G22210.1"/>
    <property type="gene ID" value="OMERI03G22210"/>
</dbReference>